<dbReference type="Pfam" id="PF07729">
    <property type="entry name" value="FCD"/>
    <property type="match status" value="1"/>
</dbReference>
<evidence type="ECO:0000259" key="5">
    <source>
        <dbReference type="PROSITE" id="PS50949"/>
    </source>
</evidence>
<dbReference type="Proteomes" id="UP000441455">
    <property type="component" value="Unassembled WGS sequence"/>
</dbReference>
<dbReference type="PANTHER" id="PTHR43537:SF45">
    <property type="entry name" value="GNTR FAMILY REGULATORY PROTEIN"/>
    <property type="match status" value="1"/>
</dbReference>
<sequence>MVTLQKSTQDLICQSLRSRIASGDLEPGTELKQVELAKTYGVSRMPIREALQGLMLEGLVTRLSNRHMVVSCHAREILENRKVPRTEENEAPAPEEKAAGSPAYRVETETVPETIGKIHLLPAREQVASYLRKAILRREIPEGSVLTLEETARHMGVSTTPVREALQLLATQGLVKLRPNKGAVVLGIDEKSIRDHFAVREILEREAAALAARPGSDLREVERVYAGMQECLAQHRYAEYKHYNESFHMALWEAAGNPKLTQILASLWNGLSLGFLVTETDYAKISFFEHEQLMEALRAHDPERAKKLMDEHMKRSMDNILTNYREQVGKGGGA</sequence>
<feature type="compositionally biased region" description="Basic and acidic residues" evidence="4">
    <location>
        <begin position="81"/>
        <end position="98"/>
    </location>
</feature>
<evidence type="ECO:0000256" key="4">
    <source>
        <dbReference type="SAM" id="MobiDB-lite"/>
    </source>
</evidence>
<dbReference type="InterPro" id="IPR036388">
    <property type="entry name" value="WH-like_DNA-bd_sf"/>
</dbReference>
<dbReference type="SMART" id="SM00895">
    <property type="entry name" value="FCD"/>
    <property type="match status" value="1"/>
</dbReference>
<dbReference type="SMART" id="SM00345">
    <property type="entry name" value="HTH_GNTR"/>
    <property type="match status" value="2"/>
</dbReference>
<organism evidence="6 7">
    <name type="scientific">Acidaminococcus fermentans</name>
    <dbReference type="NCBI Taxonomy" id="905"/>
    <lineage>
        <taxon>Bacteria</taxon>
        <taxon>Bacillati</taxon>
        <taxon>Bacillota</taxon>
        <taxon>Negativicutes</taxon>
        <taxon>Acidaminococcales</taxon>
        <taxon>Acidaminococcaceae</taxon>
        <taxon>Acidaminococcus</taxon>
    </lineage>
</organism>
<feature type="domain" description="HTH gntR-type" evidence="5">
    <location>
        <begin position="6"/>
        <end position="73"/>
    </location>
</feature>
<dbReference type="InterPro" id="IPR036390">
    <property type="entry name" value="WH_DNA-bd_sf"/>
</dbReference>
<evidence type="ECO:0000256" key="1">
    <source>
        <dbReference type="ARBA" id="ARBA00023015"/>
    </source>
</evidence>
<dbReference type="OrthoDB" id="154206at2"/>
<keyword evidence="1" id="KW-0805">Transcription regulation</keyword>
<dbReference type="Gene3D" id="1.10.10.10">
    <property type="entry name" value="Winged helix-like DNA-binding domain superfamily/Winged helix DNA-binding domain"/>
    <property type="match status" value="2"/>
</dbReference>
<dbReference type="GO" id="GO:0003677">
    <property type="term" value="F:DNA binding"/>
    <property type="evidence" value="ECO:0007669"/>
    <property type="project" value="UniProtKB-KW"/>
</dbReference>
<evidence type="ECO:0000256" key="3">
    <source>
        <dbReference type="ARBA" id="ARBA00023163"/>
    </source>
</evidence>
<dbReference type="Pfam" id="PF00392">
    <property type="entry name" value="GntR"/>
    <property type="match status" value="2"/>
</dbReference>
<dbReference type="InterPro" id="IPR000524">
    <property type="entry name" value="Tscrpt_reg_HTH_GntR"/>
</dbReference>
<evidence type="ECO:0000313" key="6">
    <source>
        <dbReference type="EMBL" id="MSS81869.1"/>
    </source>
</evidence>
<protein>
    <submittedName>
        <fullName evidence="6">GntR family transcriptional regulator</fullName>
    </submittedName>
</protein>
<dbReference type="InterPro" id="IPR008920">
    <property type="entry name" value="TF_FadR/GntR_C"/>
</dbReference>
<dbReference type="SUPFAM" id="SSF48008">
    <property type="entry name" value="GntR ligand-binding domain-like"/>
    <property type="match status" value="1"/>
</dbReference>
<dbReference type="AlphaFoldDB" id="A0A6N7VJK8"/>
<evidence type="ECO:0000256" key="2">
    <source>
        <dbReference type="ARBA" id="ARBA00023125"/>
    </source>
</evidence>
<dbReference type="CDD" id="cd07377">
    <property type="entry name" value="WHTH_GntR"/>
    <property type="match status" value="2"/>
</dbReference>
<dbReference type="PANTHER" id="PTHR43537">
    <property type="entry name" value="TRANSCRIPTIONAL REGULATOR, GNTR FAMILY"/>
    <property type="match status" value="1"/>
</dbReference>
<comment type="caution">
    <text evidence="6">The sequence shown here is derived from an EMBL/GenBank/DDBJ whole genome shotgun (WGS) entry which is preliminary data.</text>
</comment>
<feature type="region of interest" description="Disordered" evidence="4">
    <location>
        <begin position="81"/>
        <end position="103"/>
    </location>
</feature>
<dbReference type="EMBL" id="VULN01000005">
    <property type="protein sequence ID" value="MSS81869.1"/>
    <property type="molecule type" value="Genomic_DNA"/>
</dbReference>
<proteinExistence type="predicted"/>
<keyword evidence="2" id="KW-0238">DNA-binding</keyword>
<gene>
    <name evidence="6" type="ORF">FX155_04530</name>
</gene>
<reference evidence="6 7" key="1">
    <citation type="submission" date="2019-08" db="EMBL/GenBank/DDBJ databases">
        <title>In-depth cultivation of the pig gut microbiome towards novel bacterial diversity and tailored functional studies.</title>
        <authorList>
            <person name="Wylensek D."/>
            <person name="Hitch T.C.A."/>
            <person name="Clavel T."/>
        </authorList>
    </citation>
    <scope>NUCLEOTIDE SEQUENCE [LARGE SCALE GENOMIC DNA]</scope>
    <source>
        <strain evidence="6 7">WCA-389-WT-5B</strain>
    </source>
</reference>
<dbReference type="PROSITE" id="PS50949">
    <property type="entry name" value="HTH_GNTR"/>
    <property type="match status" value="2"/>
</dbReference>
<dbReference type="SUPFAM" id="SSF46785">
    <property type="entry name" value="Winged helix' DNA-binding domain"/>
    <property type="match status" value="2"/>
</dbReference>
<name>A0A6N7VJK8_ACIFE</name>
<accession>A0A6N7VJK8</accession>
<dbReference type="InterPro" id="IPR011711">
    <property type="entry name" value="GntR_C"/>
</dbReference>
<dbReference type="Gene3D" id="1.20.120.530">
    <property type="entry name" value="GntR ligand-binding domain-like"/>
    <property type="match status" value="1"/>
</dbReference>
<feature type="domain" description="HTH gntR-type" evidence="5">
    <location>
        <begin position="121"/>
        <end position="188"/>
    </location>
</feature>
<evidence type="ECO:0000313" key="7">
    <source>
        <dbReference type="Proteomes" id="UP000441455"/>
    </source>
</evidence>
<keyword evidence="3" id="KW-0804">Transcription</keyword>
<dbReference type="GO" id="GO:0003700">
    <property type="term" value="F:DNA-binding transcription factor activity"/>
    <property type="evidence" value="ECO:0007669"/>
    <property type="project" value="InterPro"/>
</dbReference>